<comment type="caution">
    <text evidence="2">Lacks conserved residue(s) required for the propagation of feature annotation.</text>
</comment>
<evidence type="ECO:0000256" key="2">
    <source>
        <dbReference type="HAMAP-Rule" id="MF_00984"/>
    </source>
</evidence>
<evidence type="ECO:0000256" key="3">
    <source>
        <dbReference type="PIRNR" id="PIRNR002070"/>
    </source>
</evidence>
<dbReference type="SUPFAM" id="SSF50249">
    <property type="entry name" value="Nucleic acid-binding proteins"/>
    <property type="match status" value="1"/>
</dbReference>
<accession>A0ABQ0E2Q3</accession>
<dbReference type="CDD" id="cd04496">
    <property type="entry name" value="SSB_OBF"/>
    <property type="match status" value="1"/>
</dbReference>
<dbReference type="InterPro" id="IPR000424">
    <property type="entry name" value="Primosome_PriB/ssb"/>
</dbReference>
<comment type="subunit">
    <text evidence="2">Homotetramer.</text>
</comment>
<sequence length="122" mass="13861">MSSINKVILMGYVGKDAEIRYYNDNQAYTTFMLATHRPATRQKSTSEQTDWHRIVVFGEAAVTAGEQARKGTRLFIEGRLSTRQFTDKNNLKRTITEVIADRITYLDANKQPQSNGEDAEAK</sequence>
<dbReference type="EMBL" id="BAAFSF010000004">
    <property type="protein sequence ID" value="GAB1251978.1"/>
    <property type="molecule type" value="Genomic_DNA"/>
</dbReference>
<dbReference type="PANTHER" id="PTHR10302">
    <property type="entry name" value="SINGLE-STRANDED DNA-BINDING PROTEIN"/>
    <property type="match status" value="1"/>
</dbReference>
<gene>
    <name evidence="4" type="ORF">Tsumi_10840</name>
</gene>
<keyword evidence="5" id="KW-1185">Reference proteome</keyword>
<proteinExistence type="inferred from homology"/>
<feature type="DNA-binding region" evidence="2">
    <location>
        <begin position="51"/>
        <end position="57"/>
    </location>
</feature>
<reference evidence="4 5" key="1">
    <citation type="journal article" date="2025" name="Int. J. Syst. Evol. Microbiol.">
        <title>Desulfovibrio falkowii sp. nov., Porphyromonas miyakawae sp. nov., Mediterraneibacter flintii sp. nov. and Owariibacterium komagatae gen. nov., sp. nov., isolated from human faeces.</title>
        <authorList>
            <person name="Hamaguchi T."/>
            <person name="Ohara M."/>
            <person name="Hisatomi A."/>
            <person name="Sekiguchi K."/>
            <person name="Takeda J.I."/>
            <person name="Ueyama J."/>
            <person name="Ito M."/>
            <person name="Nishiwaki H."/>
            <person name="Ogi T."/>
            <person name="Hirayama M."/>
            <person name="Ohkuma M."/>
            <person name="Sakamoto M."/>
            <person name="Ohno K."/>
        </authorList>
    </citation>
    <scope>NUCLEOTIDE SEQUENCE [LARGE SCALE GENOMIC DNA]</scope>
    <source>
        <strain evidence="4 5">13CB11C</strain>
    </source>
</reference>
<dbReference type="Gene3D" id="2.40.50.140">
    <property type="entry name" value="Nucleic acid-binding proteins"/>
    <property type="match status" value="1"/>
</dbReference>
<dbReference type="Pfam" id="PF00436">
    <property type="entry name" value="SSB"/>
    <property type="match status" value="1"/>
</dbReference>
<protein>
    <recommendedName>
        <fullName evidence="2 3">Single-stranded DNA-binding protein</fullName>
        <shortName evidence="2">SSB</shortName>
    </recommendedName>
</protein>
<dbReference type="InterPro" id="IPR011344">
    <property type="entry name" value="ssDNA-bd"/>
</dbReference>
<evidence type="ECO:0000313" key="5">
    <source>
        <dbReference type="Proteomes" id="UP001628220"/>
    </source>
</evidence>
<keyword evidence="1 2" id="KW-0238">DNA-binding</keyword>
<dbReference type="HAMAP" id="MF_00984">
    <property type="entry name" value="SSB"/>
    <property type="match status" value="1"/>
</dbReference>
<evidence type="ECO:0000313" key="4">
    <source>
        <dbReference type="EMBL" id="GAB1251978.1"/>
    </source>
</evidence>
<dbReference type="RefSeq" id="WP_411915751.1">
    <property type="nucleotide sequence ID" value="NZ_BAAFSF010000004.1"/>
</dbReference>
<dbReference type="PROSITE" id="PS50935">
    <property type="entry name" value="SSB"/>
    <property type="match status" value="1"/>
</dbReference>
<dbReference type="NCBIfam" id="TIGR00621">
    <property type="entry name" value="ssb"/>
    <property type="match status" value="1"/>
</dbReference>
<dbReference type="InterPro" id="IPR012340">
    <property type="entry name" value="NA-bd_OB-fold"/>
</dbReference>
<dbReference type="Proteomes" id="UP001628220">
    <property type="component" value="Unassembled WGS sequence"/>
</dbReference>
<evidence type="ECO:0000256" key="1">
    <source>
        <dbReference type="ARBA" id="ARBA00023125"/>
    </source>
</evidence>
<dbReference type="PANTHER" id="PTHR10302:SF0">
    <property type="entry name" value="SINGLE-STRANDED DNA-BINDING PROTEIN, MITOCHONDRIAL"/>
    <property type="match status" value="1"/>
</dbReference>
<dbReference type="PIRSF" id="PIRSF002070">
    <property type="entry name" value="SSB"/>
    <property type="match status" value="1"/>
</dbReference>
<name>A0ABQ0E2Q3_9PORP</name>
<organism evidence="4 5">
    <name type="scientific">Porphyromonas miyakawae</name>
    <dbReference type="NCBI Taxonomy" id="3137470"/>
    <lineage>
        <taxon>Bacteria</taxon>
        <taxon>Pseudomonadati</taxon>
        <taxon>Bacteroidota</taxon>
        <taxon>Bacteroidia</taxon>
        <taxon>Bacteroidales</taxon>
        <taxon>Porphyromonadaceae</taxon>
        <taxon>Porphyromonas</taxon>
    </lineage>
</organism>
<comment type="caution">
    <text evidence="4">The sequence shown here is derived from an EMBL/GenBank/DDBJ whole genome shotgun (WGS) entry which is preliminary data.</text>
</comment>